<evidence type="ECO:0000313" key="1">
    <source>
        <dbReference type="EMBL" id="MDQ0231214.1"/>
    </source>
</evidence>
<name>A0ABT9ZH52_9BACI</name>
<dbReference type="Proteomes" id="UP001234495">
    <property type="component" value="Unassembled WGS sequence"/>
</dbReference>
<comment type="caution">
    <text evidence="1">The sequence shown here is derived from an EMBL/GenBank/DDBJ whole genome shotgun (WGS) entry which is preliminary data.</text>
</comment>
<organism evidence="1 2">
    <name type="scientific">Metabacillus malikii</name>
    <dbReference type="NCBI Taxonomy" id="1504265"/>
    <lineage>
        <taxon>Bacteria</taxon>
        <taxon>Bacillati</taxon>
        <taxon>Bacillota</taxon>
        <taxon>Bacilli</taxon>
        <taxon>Bacillales</taxon>
        <taxon>Bacillaceae</taxon>
        <taxon>Metabacillus</taxon>
    </lineage>
</organism>
<dbReference type="RefSeq" id="WP_307341745.1">
    <property type="nucleotide sequence ID" value="NZ_JAUSUD010000010.1"/>
</dbReference>
<gene>
    <name evidence="1" type="ORF">J2S19_002476</name>
</gene>
<sequence>MDKEAEPKKWPKTPAFQDKDTRELLDSTEEVKDGYYLFTSYTGGYSMLWPVDAIKQFYENNGNSFERIIFGGSNKQENYSYEITTTFESPSLHTSINTNLNSLSNSLNYNGEYKEIRSNGLNIHYANKKQEINTQNGSYSDYHFFGYIHAEDSEQGLEFIYSIGCYEVKEKRACKLDITNEENRALMLMKSIKPK</sequence>
<protein>
    <submittedName>
        <fullName evidence="1">Uncharacterized protein</fullName>
    </submittedName>
</protein>
<dbReference type="EMBL" id="JAUSUD010000010">
    <property type="protein sequence ID" value="MDQ0231214.1"/>
    <property type="molecule type" value="Genomic_DNA"/>
</dbReference>
<evidence type="ECO:0000313" key="2">
    <source>
        <dbReference type="Proteomes" id="UP001234495"/>
    </source>
</evidence>
<accession>A0ABT9ZH52</accession>
<keyword evidence="2" id="KW-1185">Reference proteome</keyword>
<reference evidence="1 2" key="1">
    <citation type="submission" date="2023-07" db="EMBL/GenBank/DDBJ databases">
        <title>Genomic Encyclopedia of Type Strains, Phase IV (KMG-IV): sequencing the most valuable type-strain genomes for metagenomic binning, comparative biology and taxonomic classification.</title>
        <authorList>
            <person name="Goeker M."/>
        </authorList>
    </citation>
    <scope>NUCLEOTIDE SEQUENCE [LARGE SCALE GENOMIC DNA]</scope>
    <source>
        <strain evidence="1 2">DSM 29005</strain>
    </source>
</reference>
<proteinExistence type="predicted"/>